<feature type="non-terminal residue" evidence="2">
    <location>
        <position position="1"/>
    </location>
</feature>
<dbReference type="PANTHER" id="PTHR47455">
    <property type="entry name" value="ADENYLYL CYCLASE BETA"/>
    <property type="match status" value="1"/>
</dbReference>
<evidence type="ECO:0000313" key="2">
    <source>
        <dbReference type="EMBL" id="EKX53727.1"/>
    </source>
</evidence>
<dbReference type="EMBL" id="JH992969">
    <property type="protein sequence ID" value="EKX53727.1"/>
    <property type="molecule type" value="Genomic_DNA"/>
</dbReference>
<dbReference type="GO" id="GO:0009190">
    <property type="term" value="P:cyclic nucleotide biosynthetic process"/>
    <property type="evidence" value="ECO:0007669"/>
    <property type="project" value="InterPro"/>
</dbReference>
<organism evidence="2">
    <name type="scientific">Guillardia theta (strain CCMP2712)</name>
    <name type="common">Cryptophyte</name>
    <dbReference type="NCBI Taxonomy" id="905079"/>
    <lineage>
        <taxon>Eukaryota</taxon>
        <taxon>Cryptophyceae</taxon>
        <taxon>Pyrenomonadales</taxon>
        <taxon>Geminigeraceae</taxon>
        <taxon>Guillardia</taxon>
    </lineage>
</organism>
<dbReference type="Gene3D" id="3.30.70.1230">
    <property type="entry name" value="Nucleotide cyclase"/>
    <property type="match status" value="1"/>
</dbReference>
<feature type="non-terminal residue" evidence="2">
    <location>
        <position position="64"/>
    </location>
</feature>
<name>L1JZE0_GUITC</name>
<evidence type="ECO:0000259" key="1">
    <source>
        <dbReference type="PROSITE" id="PS50125"/>
    </source>
</evidence>
<dbReference type="OrthoDB" id="194468at2759"/>
<reference evidence="3" key="3">
    <citation type="submission" date="2015-06" db="UniProtKB">
        <authorList>
            <consortium name="EnsemblProtists"/>
        </authorList>
    </citation>
    <scope>IDENTIFICATION</scope>
</reference>
<dbReference type="Pfam" id="PF00211">
    <property type="entry name" value="Guanylate_cyc"/>
    <property type="match status" value="1"/>
</dbReference>
<reference evidence="4" key="2">
    <citation type="submission" date="2012-11" db="EMBL/GenBank/DDBJ databases">
        <authorList>
            <person name="Kuo A."/>
            <person name="Curtis B.A."/>
            <person name="Tanifuji G."/>
            <person name="Burki F."/>
            <person name="Gruber A."/>
            <person name="Irimia M."/>
            <person name="Maruyama S."/>
            <person name="Arias M.C."/>
            <person name="Ball S.G."/>
            <person name="Gile G.H."/>
            <person name="Hirakawa Y."/>
            <person name="Hopkins J.F."/>
            <person name="Rensing S.A."/>
            <person name="Schmutz J."/>
            <person name="Symeonidi A."/>
            <person name="Elias M."/>
            <person name="Eveleigh R.J."/>
            <person name="Herman E.K."/>
            <person name="Klute M.J."/>
            <person name="Nakayama T."/>
            <person name="Obornik M."/>
            <person name="Reyes-Prieto A."/>
            <person name="Armbrust E.V."/>
            <person name="Aves S.J."/>
            <person name="Beiko R.G."/>
            <person name="Coutinho P."/>
            <person name="Dacks J.B."/>
            <person name="Durnford D.G."/>
            <person name="Fast N.M."/>
            <person name="Green B.R."/>
            <person name="Grisdale C."/>
            <person name="Hempe F."/>
            <person name="Henrissat B."/>
            <person name="Hoppner M.P."/>
            <person name="Ishida K.-I."/>
            <person name="Kim E."/>
            <person name="Koreny L."/>
            <person name="Kroth P.G."/>
            <person name="Liu Y."/>
            <person name="Malik S.-B."/>
            <person name="Maier U.G."/>
            <person name="McRose D."/>
            <person name="Mock T."/>
            <person name="Neilson J.A."/>
            <person name="Onodera N.T."/>
            <person name="Poole A.M."/>
            <person name="Pritham E.J."/>
            <person name="Richards T.A."/>
            <person name="Rocap G."/>
            <person name="Roy S.W."/>
            <person name="Sarai C."/>
            <person name="Schaack S."/>
            <person name="Shirato S."/>
            <person name="Slamovits C.H."/>
            <person name="Spencer D.F."/>
            <person name="Suzuki S."/>
            <person name="Worden A.Z."/>
            <person name="Zauner S."/>
            <person name="Barry K."/>
            <person name="Bell C."/>
            <person name="Bharti A.K."/>
            <person name="Crow J.A."/>
            <person name="Grimwood J."/>
            <person name="Kramer R."/>
            <person name="Lindquist E."/>
            <person name="Lucas S."/>
            <person name="Salamov A."/>
            <person name="McFadden G.I."/>
            <person name="Lane C.E."/>
            <person name="Keeling P.J."/>
            <person name="Gray M.W."/>
            <person name="Grigoriev I.V."/>
            <person name="Archibald J.M."/>
        </authorList>
    </citation>
    <scope>NUCLEOTIDE SEQUENCE</scope>
    <source>
        <strain evidence="4">CCMP2712</strain>
    </source>
</reference>
<evidence type="ECO:0000313" key="3">
    <source>
        <dbReference type="EnsemblProtists" id="EKX53727"/>
    </source>
</evidence>
<dbReference type="PROSITE" id="PS50125">
    <property type="entry name" value="GUANYLATE_CYCLASE_2"/>
    <property type="match status" value="1"/>
</dbReference>
<accession>L1JZE0</accession>
<protein>
    <recommendedName>
        <fullName evidence="1">Guanylate cyclase domain-containing protein</fullName>
    </recommendedName>
</protein>
<dbReference type="GeneID" id="17310546"/>
<sequence>IEIRKKLMEMKIATSIGITSGKAYSGFVGSSSRREMCAMGSMVNMAARLMCKAVEHEIFVDLET</sequence>
<reference evidence="2 4" key="1">
    <citation type="journal article" date="2012" name="Nature">
        <title>Algal genomes reveal evolutionary mosaicism and the fate of nucleomorphs.</title>
        <authorList>
            <consortium name="DOE Joint Genome Institute"/>
            <person name="Curtis B.A."/>
            <person name="Tanifuji G."/>
            <person name="Burki F."/>
            <person name="Gruber A."/>
            <person name="Irimia M."/>
            <person name="Maruyama S."/>
            <person name="Arias M.C."/>
            <person name="Ball S.G."/>
            <person name="Gile G.H."/>
            <person name="Hirakawa Y."/>
            <person name="Hopkins J.F."/>
            <person name="Kuo A."/>
            <person name="Rensing S.A."/>
            <person name="Schmutz J."/>
            <person name="Symeonidi A."/>
            <person name="Elias M."/>
            <person name="Eveleigh R.J."/>
            <person name="Herman E.K."/>
            <person name="Klute M.J."/>
            <person name="Nakayama T."/>
            <person name="Obornik M."/>
            <person name="Reyes-Prieto A."/>
            <person name="Armbrust E.V."/>
            <person name="Aves S.J."/>
            <person name="Beiko R.G."/>
            <person name="Coutinho P."/>
            <person name="Dacks J.B."/>
            <person name="Durnford D.G."/>
            <person name="Fast N.M."/>
            <person name="Green B.R."/>
            <person name="Grisdale C.J."/>
            <person name="Hempel F."/>
            <person name="Henrissat B."/>
            <person name="Hoppner M.P."/>
            <person name="Ishida K."/>
            <person name="Kim E."/>
            <person name="Koreny L."/>
            <person name="Kroth P.G."/>
            <person name="Liu Y."/>
            <person name="Malik S.B."/>
            <person name="Maier U.G."/>
            <person name="McRose D."/>
            <person name="Mock T."/>
            <person name="Neilson J.A."/>
            <person name="Onodera N.T."/>
            <person name="Poole A.M."/>
            <person name="Pritham E.J."/>
            <person name="Richards T.A."/>
            <person name="Rocap G."/>
            <person name="Roy S.W."/>
            <person name="Sarai C."/>
            <person name="Schaack S."/>
            <person name="Shirato S."/>
            <person name="Slamovits C.H."/>
            <person name="Spencer D.F."/>
            <person name="Suzuki S."/>
            <person name="Worden A.Z."/>
            <person name="Zauner S."/>
            <person name="Barry K."/>
            <person name="Bell C."/>
            <person name="Bharti A.K."/>
            <person name="Crow J.A."/>
            <person name="Grimwood J."/>
            <person name="Kramer R."/>
            <person name="Lindquist E."/>
            <person name="Lucas S."/>
            <person name="Salamov A."/>
            <person name="McFadden G.I."/>
            <person name="Lane C.E."/>
            <person name="Keeling P.J."/>
            <person name="Gray M.W."/>
            <person name="Grigoriev I.V."/>
            <person name="Archibald J.M."/>
        </authorList>
    </citation>
    <scope>NUCLEOTIDE SEQUENCE</scope>
    <source>
        <strain evidence="2 4">CCMP2712</strain>
    </source>
</reference>
<proteinExistence type="predicted"/>
<dbReference type="PaxDb" id="55529-EKX53727"/>
<evidence type="ECO:0000313" key="4">
    <source>
        <dbReference type="Proteomes" id="UP000011087"/>
    </source>
</evidence>
<dbReference type="GO" id="GO:0035556">
    <property type="term" value="P:intracellular signal transduction"/>
    <property type="evidence" value="ECO:0007669"/>
    <property type="project" value="InterPro"/>
</dbReference>
<dbReference type="RefSeq" id="XP_005840707.1">
    <property type="nucleotide sequence ID" value="XM_005840650.1"/>
</dbReference>
<gene>
    <name evidence="2" type="ORF">GUITHDRAFT_45379</name>
</gene>
<keyword evidence="4" id="KW-1185">Reference proteome</keyword>
<dbReference type="KEGG" id="gtt:GUITHDRAFT_45379"/>
<dbReference type="InterPro" id="IPR001054">
    <property type="entry name" value="A/G_cyclase"/>
</dbReference>
<dbReference type="EnsemblProtists" id="EKX53727">
    <property type="protein sequence ID" value="EKX53727"/>
    <property type="gene ID" value="GUITHDRAFT_45379"/>
</dbReference>
<dbReference type="PANTHER" id="PTHR47455:SF1">
    <property type="entry name" value="GUANYLATE CYCLASE DOMAIN-CONTAINING PROTEIN"/>
    <property type="match status" value="1"/>
</dbReference>
<dbReference type="SUPFAM" id="SSF55073">
    <property type="entry name" value="Nucleotide cyclase"/>
    <property type="match status" value="1"/>
</dbReference>
<dbReference type="HOGENOM" id="CLU_196447_0_0_1"/>
<dbReference type="AlphaFoldDB" id="L1JZE0"/>
<feature type="domain" description="Guanylate cyclase" evidence="1">
    <location>
        <begin position="1"/>
        <end position="50"/>
    </location>
</feature>
<dbReference type="Proteomes" id="UP000011087">
    <property type="component" value="Unassembled WGS sequence"/>
</dbReference>
<dbReference type="InterPro" id="IPR029787">
    <property type="entry name" value="Nucleotide_cyclase"/>
</dbReference>